<protein>
    <submittedName>
        <fullName evidence="3">Uncharacterized protein</fullName>
    </submittedName>
</protein>
<evidence type="ECO:0000256" key="2">
    <source>
        <dbReference type="SAM" id="MobiDB-lite"/>
    </source>
</evidence>
<sequence length="136" mass="15864">MGSYYKGSYNKECDCKEKSHNPHRPSKEENISIRLEDVLVQLQQQLQEQYQLQQQLQEQLQLQQQKQDQDQKQAQLDNDYSNFENIGNPTIKIHNDITIVIVLVILLSQRNDKEHGAGLDPLVPELMSMLRSSMNQ</sequence>
<proteinExistence type="predicted"/>
<feature type="coiled-coil region" evidence="1">
    <location>
        <begin position="39"/>
        <end position="73"/>
    </location>
</feature>
<organism evidence="3 4">
    <name type="scientific">Oceanobacillus chungangensis</name>
    <dbReference type="NCBI Taxonomy" id="1229152"/>
    <lineage>
        <taxon>Bacteria</taxon>
        <taxon>Bacillati</taxon>
        <taxon>Bacillota</taxon>
        <taxon>Bacilli</taxon>
        <taxon>Bacillales</taxon>
        <taxon>Bacillaceae</taxon>
        <taxon>Oceanobacillus</taxon>
    </lineage>
</organism>
<dbReference type="EMBL" id="PIOD01000003">
    <property type="protein sequence ID" value="RDW21209.1"/>
    <property type="molecule type" value="Genomic_DNA"/>
</dbReference>
<keyword evidence="1" id="KW-0175">Coiled coil</keyword>
<keyword evidence="4" id="KW-1185">Reference proteome</keyword>
<feature type="compositionally biased region" description="Basic and acidic residues" evidence="2">
    <location>
        <begin position="9"/>
        <end position="30"/>
    </location>
</feature>
<feature type="region of interest" description="Disordered" evidence="2">
    <location>
        <begin position="1"/>
        <end position="30"/>
    </location>
</feature>
<dbReference type="AlphaFoldDB" id="A0A3D8Q1C3"/>
<reference evidence="4" key="1">
    <citation type="submission" date="2017-11" db="EMBL/GenBank/DDBJ databases">
        <authorList>
            <person name="Zhu W."/>
        </authorList>
    </citation>
    <scope>NUCLEOTIDE SEQUENCE [LARGE SCALE GENOMIC DNA]</scope>
    <source>
        <strain evidence="4">CAU 1051</strain>
    </source>
</reference>
<dbReference type="Proteomes" id="UP000256520">
    <property type="component" value="Unassembled WGS sequence"/>
</dbReference>
<dbReference type="RefSeq" id="WP_115748307.1">
    <property type="nucleotide sequence ID" value="NZ_PIOD01000003.1"/>
</dbReference>
<evidence type="ECO:0000313" key="3">
    <source>
        <dbReference type="EMBL" id="RDW21209.1"/>
    </source>
</evidence>
<gene>
    <name evidence="3" type="ORF">CWR45_02895</name>
</gene>
<evidence type="ECO:0000256" key="1">
    <source>
        <dbReference type="SAM" id="Coils"/>
    </source>
</evidence>
<accession>A0A3D8Q1C3</accession>
<name>A0A3D8Q1C3_9BACI</name>
<comment type="caution">
    <text evidence="3">The sequence shown here is derived from an EMBL/GenBank/DDBJ whole genome shotgun (WGS) entry which is preliminary data.</text>
</comment>
<evidence type="ECO:0000313" key="4">
    <source>
        <dbReference type="Proteomes" id="UP000256520"/>
    </source>
</evidence>